<gene>
    <name evidence="3" type="ORF">CUN51_05320</name>
</gene>
<dbReference type="PROSITE" id="PS51782">
    <property type="entry name" value="LYSM"/>
    <property type="match status" value="3"/>
</dbReference>
<feature type="signal peptide" evidence="1">
    <location>
        <begin position="1"/>
        <end position="27"/>
    </location>
</feature>
<dbReference type="Gene3D" id="3.10.350.10">
    <property type="entry name" value="LysM domain"/>
    <property type="match status" value="3"/>
</dbReference>
<comment type="caution">
    <text evidence="3">The sequence shown here is derived from an EMBL/GenBank/DDBJ whole genome shotgun (WGS) entry which is preliminary data.</text>
</comment>
<dbReference type="PANTHER" id="PTHR33734">
    <property type="entry name" value="LYSM DOMAIN-CONTAINING GPI-ANCHORED PROTEIN 2"/>
    <property type="match status" value="1"/>
</dbReference>
<protein>
    <recommendedName>
        <fullName evidence="2">LysM domain-containing protein</fullName>
    </recommendedName>
</protein>
<feature type="domain" description="LysM" evidence="2">
    <location>
        <begin position="178"/>
        <end position="222"/>
    </location>
</feature>
<evidence type="ECO:0000256" key="1">
    <source>
        <dbReference type="SAM" id="SignalP"/>
    </source>
</evidence>
<dbReference type="InterPro" id="IPR018392">
    <property type="entry name" value="LysM"/>
</dbReference>
<dbReference type="InterPro" id="IPR036779">
    <property type="entry name" value="LysM_dom_sf"/>
</dbReference>
<sequence length="223" mass="24047">MRPVYRLLVCVLACALAFAAPTPPVQAQGGSRTYVVQPGDTLFSIAARFGVSLSELATINGFYDIHRLFVGQVLILPATAVVPRPVTPAQPVVQPVPVQPVFPPGTTVTTVTTFTAYTVRRGDTLAVIAERFGTTIAAIMGANGIRNPNRIFVGQVLNIPRTRTTIVPAPRAVAQRGRTYVVQPGDTLFLIAARFHRNVYDIARANNILNLNHIFVGQVLVIP</sequence>
<evidence type="ECO:0000259" key="2">
    <source>
        <dbReference type="PROSITE" id="PS51782"/>
    </source>
</evidence>
<dbReference type="Proteomes" id="UP000228921">
    <property type="component" value="Unassembled WGS sequence"/>
</dbReference>
<dbReference type="PANTHER" id="PTHR33734:SF22">
    <property type="entry name" value="MEMBRANE-BOUND LYTIC MUREIN TRANSGLYCOSYLASE D"/>
    <property type="match status" value="1"/>
</dbReference>
<organism evidence="3 4">
    <name type="scientific">Candidatus Thermofonsia Clade 1 bacterium</name>
    <dbReference type="NCBI Taxonomy" id="2364210"/>
    <lineage>
        <taxon>Bacteria</taxon>
        <taxon>Bacillati</taxon>
        <taxon>Chloroflexota</taxon>
        <taxon>Candidatus Thermofontia</taxon>
        <taxon>Candidatus Thermofonsia Clade 1</taxon>
    </lineage>
</organism>
<evidence type="ECO:0000313" key="3">
    <source>
        <dbReference type="EMBL" id="PJF31286.1"/>
    </source>
</evidence>
<feature type="domain" description="LysM" evidence="2">
    <location>
        <begin position="32"/>
        <end position="76"/>
    </location>
</feature>
<dbReference type="AlphaFoldDB" id="A0A2M8P177"/>
<feature type="domain" description="LysM" evidence="2">
    <location>
        <begin position="115"/>
        <end position="159"/>
    </location>
</feature>
<dbReference type="EMBL" id="PGTK01000004">
    <property type="protein sequence ID" value="PJF31286.1"/>
    <property type="molecule type" value="Genomic_DNA"/>
</dbReference>
<dbReference type="Pfam" id="PF01476">
    <property type="entry name" value="LysM"/>
    <property type="match status" value="3"/>
</dbReference>
<feature type="chain" id="PRO_5014973978" description="LysM domain-containing protein" evidence="1">
    <location>
        <begin position="28"/>
        <end position="223"/>
    </location>
</feature>
<dbReference type="SUPFAM" id="SSF54106">
    <property type="entry name" value="LysM domain"/>
    <property type="match status" value="3"/>
</dbReference>
<dbReference type="CDD" id="cd00118">
    <property type="entry name" value="LysM"/>
    <property type="match status" value="3"/>
</dbReference>
<keyword evidence="1" id="KW-0732">Signal</keyword>
<proteinExistence type="predicted"/>
<evidence type="ECO:0000313" key="4">
    <source>
        <dbReference type="Proteomes" id="UP000228921"/>
    </source>
</evidence>
<reference evidence="3 4" key="1">
    <citation type="submission" date="2017-11" db="EMBL/GenBank/DDBJ databases">
        <title>Evolution of Phototrophy in the Chloroflexi Phylum Driven by Horizontal Gene Transfer.</title>
        <authorList>
            <person name="Ward L.M."/>
            <person name="Hemp J."/>
            <person name="Shih P.M."/>
            <person name="Mcglynn S.E."/>
            <person name="Fischer W."/>
        </authorList>
    </citation>
    <scope>NUCLEOTIDE SEQUENCE [LARGE SCALE GENOMIC DNA]</scope>
    <source>
        <strain evidence="3">CP2_2F</strain>
    </source>
</reference>
<dbReference type="SMART" id="SM00257">
    <property type="entry name" value="LysM"/>
    <property type="match status" value="3"/>
</dbReference>
<name>A0A2M8P177_9CHLR</name>
<accession>A0A2M8P177</accession>